<dbReference type="Gene3D" id="3.40.50.300">
    <property type="entry name" value="P-loop containing nucleotide triphosphate hydrolases"/>
    <property type="match status" value="1"/>
</dbReference>
<evidence type="ECO:0000256" key="3">
    <source>
        <dbReference type="ARBA" id="ARBA00022840"/>
    </source>
</evidence>
<evidence type="ECO:0000313" key="6">
    <source>
        <dbReference type="Proteomes" id="UP001500067"/>
    </source>
</evidence>
<dbReference type="Pfam" id="PF00005">
    <property type="entry name" value="ABC_tran"/>
    <property type="match status" value="1"/>
</dbReference>
<reference evidence="6" key="1">
    <citation type="journal article" date="2019" name="Int. J. Syst. Evol. Microbiol.">
        <title>The Global Catalogue of Microorganisms (GCM) 10K type strain sequencing project: providing services to taxonomists for standard genome sequencing and annotation.</title>
        <authorList>
            <consortium name="The Broad Institute Genomics Platform"/>
            <consortium name="The Broad Institute Genome Sequencing Center for Infectious Disease"/>
            <person name="Wu L."/>
            <person name="Ma J."/>
        </authorList>
    </citation>
    <scope>NUCLEOTIDE SEQUENCE [LARGE SCALE GENOMIC DNA]</scope>
    <source>
        <strain evidence="6">JCM 32105</strain>
    </source>
</reference>
<dbReference type="PROSITE" id="PS50893">
    <property type="entry name" value="ABC_TRANSPORTER_2"/>
    <property type="match status" value="1"/>
</dbReference>
<dbReference type="GO" id="GO:0005524">
    <property type="term" value="F:ATP binding"/>
    <property type="evidence" value="ECO:0007669"/>
    <property type="project" value="UniProtKB-KW"/>
</dbReference>
<dbReference type="EMBL" id="BAABFA010000024">
    <property type="protein sequence ID" value="GAA4470386.1"/>
    <property type="molecule type" value="Genomic_DNA"/>
</dbReference>
<dbReference type="InterPro" id="IPR027417">
    <property type="entry name" value="P-loop_NTPase"/>
</dbReference>
<dbReference type="Proteomes" id="UP001500067">
    <property type="component" value="Unassembled WGS sequence"/>
</dbReference>
<proteinExistence type="predicted"/>
<dbReference type="RefSeq" id="WP_345085493.1">
    <property type="nucleotide sequence ID" value="NZ_BAABFA010000024.1"/>
</dbReference>
<organism evidence="5 6">
    <name type="scientific">Nemorincola caseinilytica</name>
    <dbReference type="NCBI Taxonomy" id="2054315"/>
    <lineage>
        <taxon>Bacteria</taxon>
        <taxon>Pseudomonadati</taxon>
        <taxon>Bacteroidota</taxon>
        <taxon>Chitinophagia</taxon>
        <taxon>Chitinophagales</taxon>
        <taxon>Chitinophagaceae</taxon>
        <taxon>Nemorincola</taxon>
    </lineage>
</organism>
<gene>
    <name evidence="5" type="primary">lptB</name>
    <name evidence="5" type="ORF">GCM10023093_31560</name>
</gene>
<dbReference type="InterPro" id="IPR030921">
    <property type="entry name" value="LPS_export_LptB"/>
</dbReference>
<name>A0ABP8NS16_9BACT</name>
<keyword evidence="1" id="KW-0813">Transport</keyword>
<evidence type="ECO:0000256" key="2">
    <source>
        <dbReference type="ARBA" id="ARBA00022741"/>
    </source>
</evidence>
<accession>A0ABP8NS16</accession>
<dbReference type="PANTHER" id="PTHR45772:SF10">
    <property type="entry name" value="LIPOPOLYSACCHARIDE EXPORT SYSTEM ATP-BINDING PROTEIN LPTB"/>
    <property type="match status" value="1"/>
</dbReference>
<dbReference type="InterPro" id="IPR003439">
    <property type="entry name" value="ABC_transporter-like_ATP-bd"/>
</dbReference>
<feature type="domain" description="ABC transporter" evidence="4">
    <location>
        <begin position="3"/>
        <end position="235"/>
    </location>
</feature>
<dbReference type="SUPFAM" id="SSF52540">
    <property type="entry name" value="P-loop containing nucleoside triphosphate hydrolases"/>
    <property type="match status" value="1"/>
</dbReference>
<dbReference type="CDD" id="cd03218">
    <property type="entry name" value="ABC_YhbG"/>
    <property type="match status" value="1"/>
</dbReference>
<dbReference type="NCBIfam" id="TIGR04406">
    <property type="entry name" value="LPS_export_lptB"/>
    <property type="match status" value="1"/>
</dbReference>
<dbReference type="PANTHER" id="PTHR45772">
    <property type="entry name" value="CONSERVED COMPONENT OF ABC TRANSPORTER FOR NATURAL AMINO ACIDS-RELATED"/>
    <property type="match status" value="1"/>
</dbReference>
<evidence type="ECO:0000256" key="1">
    <source>
        <dbReference type="ARBA" id="ARBA00022448"/>
    </source>
</evidence>
<protein>
    <submittedName>
        <fullName evidence="5">LPS export ABC transporter ATP-binding protein</fullName>
    </submittedName>
</protein>
<keyword evidence="2" id="KW-0547">Nucleotide-binding</keyword>
<dbReference type="InterPro" id="IPR051120">
    <property type="entry name" value="ABC_AA/LPS_Transport"/>
</dbReference>
<sequence length="251" mass="28105">MRIHTQGLVKQYGKRTVVNNVSFEVSQGEIVGLLGPNGAGKTTSFYMVVGIVKPDQGQVFLDNEEITKLPMYKRAKMGVGYLPQETSIFRKMSVADNIAAVLEMTKLTRAEQQRKLEELLDEFHLQHVRKSPGDVLSGGEKRRTEIARALAVNPKFILLDEPFAGIDPIAVEDIQSIVATLKYKNIGILITDHNVQETLSITDRAYLLFEGRILKAGTAEDLAADEQVRKVYLGQNFELRRKDYLTAKKQG</sequence>
<dbReference type="SMART" id="SM00382">
    <property type="entry name" value="AAA"/>
    <property type="match status" value="1"/>
</dbReference>
<evidence type="ECO:0000313" key="5">
    <source>
        <dbReference type="EMBL" id="GAA4470386.1"/>
    </source>
</evidence>
<keyword evidence="6" id="KW-1185">Reference proteome</keyword>
<dbReference type="InterPro" id="IPR003593">
    <property type="entry name" value="AAA+_ATPase"/>
</dbReference>
<keyword evidence="3 5" id="KW-0067">ATP-binding</keyword>
<comment type="caution">
    <text evidence="5">The sequence shown here is derived from an EMBL/GenBank/DDBJ whole genome shotgun (WGS) entry which is preliminary data.</text>
</comment>
<evidence type="ECO:0000259" key="4">
    <source>
        <dbReference type="PROSITE" id="PS50893"/>
    </source>
</evidence>